<feature type="compositionally biased region" description="Basic residues" evidence="1">
    <location>
        <begin position="86"/>
        <end position="97"/>
    </location>
</feature>
<dbReference type="AlphaFoldDB" id="A0A6J4VR42"/>
<feature type="non-terminal residue" evidence="2">
    <location>
        <position position="188"/>
    </location>
</feature>
<proteinExistence type="predicted"/>
<dbReference type="EMBL" id="CADCWN010000235">
    <property type="protein sequence ID" value="CAA9580787.1"/>
    <property type="molecule type" value="Genomic_DNA"/>
</dbReference>
<evidence type="ECO:0000256" key="1">
    <source>
        <dbReference type="SAM" id="MobiDB-lite"/>
    </source>
</evidence>
<accession>A0A6J4VR42</accession>
<reference evidence="2" key="1">
    <citation type="submission" date="2020-02" db="EMBL/GenBank/DDBJ databases">
        <authorList>
            <person name="Meier V. D."/>
        </authorList>
    </citation>
    <scope>NUCLEOTIDE SEQUENCE</scope>
    <source>
        <strain evidence="2">AVDCRST_MAG18</strain>
    </source>
</reference>
<evidence type="ECO:0000313" key="2">
    <source>
        <dbReference type="EMBL" id="CAA9580787.1"/>
    </source>
</evidence>
<feature type="compositionally biased region" description="Basic and acidic residues" evidence="1">
    <location>
        <begin position="99"/>
        <end position="113"/>
    </location>
</feature>
<name>A0A6J4VR42_9BACT</name>
<feature type="compositionally biased region" description="Low complexity" evidence="1">
    <location>
        <begin position="11"/>
        <end position="20"/>
    </location>
</feature>
<feature type="compositionally biased region" description="Low complexity" evidence="1">
    <location>
        <begin position="56"/>
        <end position="68"/>
    </location>
</feature>
<feature type="compositionally biased region" description="Basic residues" evidence="1">
    <location>
        <begin position="143"/>
        <end position="152"/>
    </location>
</feature>
<feature type="region of interest" description="Disordered" evidence="1">
    <location>
        <begin position="1"/>
        <end position="188"/>
    </location>
</feature>
<feature type="compositionally biased region" description="Gly residues" evidence="1">
    <location>
        <begin position="38"/>
        <end position="47"/>
    </location>
</feature>
<protein>
    <submittedName>
        <fullName evidence="2">Integrase, catalytic region</fullName>
    </submittedName>
</protein>
<feature type="compositionally biased region" description="Basic residues" evidence="1">
    <location>
        <begin position="21"/>
        <end position="37"/>
    </location>
</feature>
<organism evidence="2">
    <name type="scientific">uncultured Thermomicrobiales bacterium</name>
    <dbReference type="NCBI Taxonomy" id="1645740"/>
    <lineage>
        <taxon>Bacteria</taxon>
        <taxon>Pseudomonadati</taxon>
        <taxon>Thermomicrobiota</taxon>
        <taxon>Thermomicrobia</taxon>
        <taxon>Thermomicrobiales</taxon>
        <taxon>environmental samples</taxon>
    </lineage>
</organism>
<sequence>ARERGDALPQRGAPRLAPSGARRRPRRAPARRARRPGGHAGGLGGVASGTRPPVHPAGGVAAVATAAGLGQPRRPQDARSRPLALRARRHAALHPARRVVAEHGRVDPAHPEAPRPGGDPPGKPAGHHRRAGGDGARLEPRPHPVRLGRPARRAAGPRPPAPPRPRRLGGTGPPPHPAALSTGRTMAI</sequence>
<gene>
    <name evidence="2" type="ORF">AVDCRST_MAG18-3098</name>
</gene>
<feature type="non-terminal residue" evidence="2">
    <location>
        <position position="1"/>
    </location>
</feature>